<dbReference type="PANTHER" id="PTHR46401:SF2">
    <property type="entry name" value="GLYCOSYLTRANSFERASE WBBK-RELATED"/>
    <property type="match status" value="1"/>
</dbReference>
<evidence type="ECO:0000313" key="4">
    <source>
        <dbReference type="Proteomes" id="UP000294813"/>
    </source>
</evidence>
<feature type="domain" description="Glycosyl transferase family 1" evidence="2">
    <location>
        <begin position="277"/>
        <end position="362"/>
    </location>
</feature>
<dbReference type="PANTHER" id="PTHR46401">
    <property type="entry name" value="GLYCOSYLTRANSFERASE WBBK-RELATED"/>
    <property type="match status" value="1"/>
</dbReference>
<reference evidence="3 4" key="1">
    <citation type="submission" date="2019-03" db="EMBL/GenBank/DDBJ databases">
        <title>Genomic Encyclopedia of Type Strains, Phase IV (KMG-IV): sequencing the most valuable type-strain genomes for metagenomic binning, comparative biology and taxonomic classification.</title>
        <authorList>
            <person name="Goeker M."/>
        </authorList>
    </citation>
    <scope>NUCLEOTIDE SEQUENCE [LARGE SCALE GENOMIC DNA]</scope>
    <source>
        <strain evidence="3 4">DSM 11170</strain>
    </source>
</reference>
<evidence type="ECO:0000256" key="1">
    <source>
        <dbReference type="ARBA" id="ARBA00022679"/>
    </source>
</evidence>
<dbReference type="Proteomes" id="UP000294813">
    <property type="component" value="Unassembled WGS sequence"/>
</dbReference>
<evidence type="ECO:0000259" key="2">
    <source>
        <dbReference type="Pfam" id="PF00534"/>
    </source>
</evidence>
<gene>
    <name evidence="3" type="ORF">EDD73_1113</name>
</gene>
<name>A0A4R2RW22_9FIRM</name>
<keyword evidence="1 3" id="KW-0808">Transferase</keyword>
<dbReference type="EMBL" id="SLXT01000011">
    <property type="protein sequence ID" value="TCP64151.1"/>
    <property type="molecule type" value="Genomic_DNA"/>
</dbReference>
<dbReference type="SUPFAM" id="SSF53756">
    <property type="entry name" value="UDP-Glycosyltransferase/glycogen phosphorylase"/>
    <property type="match status" value="1"/>
</dbReference>
<evidence type="ECO:0000313" key="3">
    <source>
        <dbReference type="EMBL" id="TCP64151.1"/>
    </source>
</evidence>
<comment type="caution">
    <text evidence="3">The sequence shown here is derived from an EMBL/GenBank/DDBJ whole genome shotgun (WGS) entry which is preliminary data.</text>
</comment>
<dbReference type="AlphaFoldDB" id="A0A4R2RW22"/>
<dbReference type="Pfam" id="PF00534">
    <property type="entry name" value="Glycos_transf_1"/>
    <property type="match status" value="1"/>
</dbReference>
<sequence>MKVAQINTVYEYGSTGRNCSELCGYLRENGVDCVNIYSKGKKSDGGYVVASVLECKLAALLSRVTGYHAHNSLISTNRLLKILSKEKPDVVCLNNLHSNYVNLPQLLSFLSINQIPTVAILHDCWFYTGYCTHYTYIRCDKWKRSCGDCKYVIQDGGTWFFDRTKQMWDDKKKYFNSITNLAVVGVSKWITNEAKKSPIFGRAKEIVHIGNWIDLSVFRPKYSNKKIEGFSVLVEATKWYDMRNCEVKKNLLSNLWADCKILLLGNEQKDEIDDPRVINLGYINNIEKLVEVYNTADCYLHMSYEDSFGKIVAESMACGTPVIVYDSTALPEFVVNERCGYVVKPGDGKDIICALDKIRGNGKKYYKDECVSLAKEKFEKQKQCVKYLELFKRMVGENSVADICIH</sequence>
<dbReference type="GO" id="GO:0016757">
    <property type="term" value="F:glycosyltransferase activity"/>
    <property type="evidence" value="ECO:0007669"/>
    <property type="project" value="InterPro"/>
</dbReference>
<dbReference type="InterPro" id="IPR001296">
    <property type="entry name" value="Glyco_trans_1"/>
</dbReference>
<proteinExistence type="predicted"/>
<accession>A0A4R2RW22</accession>
<dbReference type="RefSeq" id="WP_165876378.1">
    <property type="nucleotide sequence ID" value="NZ_JAOQNU010000011.1"/>
</dbReference>
<keyword evidence="4" id="KW-1185">Reference proteome</keyword>
<dbReference type="Gene3D" id="3.40.50.2000">
    <property type="entry name" value="Glycogen Phosphorylase B"/>
    <property type="match status" value="2"/>
</dbReference>
<protein>
    <submittedName>
        <fullName evidence="3">Glycosyltransferase involved in cell wall biosynthesis</fullName>
    </submittedName>
</protein>
<organism evidence="3 4">
    <name type="scientific">Heliophilum fasciatum</name>
    <dbReference type="NCBI Taxonomy" id="35700"/>
    <lineage>
        <taxon>Bacteria</taxon>
        <taxon>Bacillati</taxon>
        <taxon>Bacillota</taxon>
        <taxon>Clostridia</taxon>
        <taxon>Eubacteriales</taxon>
        <taxon>Heliobacteriaceae</taxon>
        <taxon>Heliophilum</taxon>
    </lineage>
</organism>